<gene>
    <name evidence="2" type="ORF">Nepgr_010406</name>
</gene>
<comment type="caution">
    <text evidence="2">The sequence shown here is derived from an EMBL/GenBank/DDBJ whole genome shotgun (WGS) entry which is preliminary data.</text>
</comment>
<evidence type="ECO:0000313" key="2">
    <source>
        <dbReference type="EMBL" id="GMH08566.1"/>
    </source>
</evidence>
<dbReference type="Proteomes" id="UP001279734">
    <property type="component" value="Unassembled WGS sequence"/>
</dbReference>
<proteinExistence type="predicted"/>
<reference evidence="2" key="1">
    <citation type="submission" date="2023-05" db="EMBL/GenBank/DDBJ databases">
        <title>Nepenthes gracilis genome sequencing.</title>
        <authorList>
            <person name="Fukushima K."/>
        </authorList>
    </citation>
    <scope>NUCLEOTIDE SEQUENCE</scope>
    <source>
        <strain evidence="2">SING2019-196</strain>
    </source>
</reference>
<sequence>MNLYDSSSGPGCHNICLNYGSPLLSRLSRLPSLESFVAEELQMPWAAADSCSIPFRSCLLRLEEDTFGCSCSWPKCIAIRQKLLGGRNLVQEPSAIAECDVAGDVAGASLKKHRSRFVMLGFLFSLKQSSGTVYMMQLLSSCFVLTLMLFSCAISGLYHAELFLRMVGAVFQLPGV</sequence>
<organism evidence="2 3">
    <name type="scientific">Nepenthes gracilis</name>
    <name type="common">Slender pitcher plant</name>
    <dbReference type="NCBI Taxonomy" id="150966"/>
    <lineage>
        <taxon>Eukaryota</taxon>
        <taxon>Viridiplantae</taxon>
        <taxon>Streptophyta</taxon>
        <taxon>Embryophyta</taxon>
        <taxon>Tracheophyta</taxon>
        <taxon>Spermatophyta</taxon>
        <taxon>Magnoliopsida</taxon>
        <taxon>eudicotyledons</taxon>
        <taxon>Gunneridae</taxon>
        <taxon>Pentapetalae</taxon>
        <taxon>Caryophyllales</taxon>
        <taxon>Nepenthaceae</taxon>
        <taxon>Nepenthes</taxon>
    </lineage>
</organism>
<keyword evidence="3" id="KW-1185">Reference proteome</keyword>
<dbReference type="AlphaFoldDB" id="A0AAD3XLC8"/>
<keyword evidence="1" id="KW-0812">Transmembrane</keyword>
<protein>
    <submittedName>
        <fullName evidence="2">Uncharacterized protein</fullName>
    </submittedName>
</protein>
<keyword evidence="1" id="KW-0472">Membrane</keyword>
<accession>A0AAD3XLC8</accession>
<dbReference type="EMBL" id="BSYO01000008">
    <property type="protein sequence ID" value="GMH08566.1"/>
    <property type="molecule type" value="Genomic_DNA"/>
</dbReference>
<evidence type="ECO:0000256" key="1">
    <source>
        <dbReference type="SAM" id="Phobius"/>
    </source>
</evidence>
<feature type="transmembrane region" description="Helical" evidence="1">
    <location>
        <begin position="133"/>
        <end position="158"/>
    </location>
</feature>
<evidence type="ECO:0000313" key="3">
    <source>
        <dbReference type="Proteomes" id="UP001279734"/>
    </source>
</evidence>
<name>A0AAD3XLC8_NEPGR</name>
<keyword evidence="1" id="KW-1133">Transmembrane helix</keyword>